<feature type="transmembrane region" description="Helical" evidence="1">
    <location>
        <begin position="84"/>
        <end position="100"/>
    </location>
</feature>
<keyword evidence="1" id="KW-0472">Membrane</keyword>
<keyword evidence="1" id="KW-0812">Transmembrane</keyword>
<evidence type="ECO:0000256" key="1">
    <source>
        <dbReference type="SAM" id="Phobius"/>
    </source>
</evidence>
<feature type="transmembrane region" description="Helical" evidence="1">
    <location>
        <begin position="12"/>
        <end position="35"/>
    </location>
</feature>
<proteinExistence type="predicted"/>
<gene>
    <name evidence="3" type="ORF">B0H17DRAFT_1129798</name>
</gene>
<feature type="domain" description="DUF6533" evidence="2">
    <location>
        <begin position="29"/>
        <end position="66"/>
    </location>
</feature>
<dbReference type="InterPro" id="IPR045340">
    <property type="entry name" value="DUF6533"/>
</dbReference>
<comment type="caution">
    <text evidence="3">The sequence shown here is derived from an EMBL/GenBank/DDBJ whole genome shotgun (WGS) entry which is preliminary data.</text>
</comment>
<dbReference type="Pfam" id="PF20151">
    <property type="entry name" value="DUF6533"/>
    <property type="match status" value="1"/>
</dbReference>
<dbReference type="AlphaFoldDB" id="A0AAD7GPP6"/>
<dbReference type="EMBL" id="JARKIE010000026">
    <property type="protein sequence ID" value="KAJ7698272.1"/>
    <property type="molecule type" value="Genomic_DNA"/>
</dbReference>
<keyword evidence="4" id="KW-1185">Reference proteome</keyword>
<feature type="transmembrane region" description="Helical" evidence="1">
    <location>
        <begin position="105"/>
        <end position="124"/>
    </location>
</feature>
<protein>
    <recommendedName>
        <fullName evidence="2">DUF6533 domain-containing protein</fullName>
    </recommendedName>
</protein>
<accession>A0AAD7GPP6</accession>
<evidence type="ECO:0000259" key="2">
    <source>
        <dbReference type="Pfam" id="PF20151"/>
    </source>
</evidence>
<name>A0AAD7GPP6_MYCRO</name>
<organism evidence="3 4">
    <name type="scientific">Mycena rosella</name>
    <name type="common">Pink bonnet</name>
    <name type="synonym">Agaricus rosellus</name>
    <dbReference type="NCBI Taxonomy" id="1033263"/>
    <lineage>
        <taxon>Eukaryota</taxon>
        <taxon>Fungi</taxon>
        <taxon>Dikarya</taxon>
        <taxon>Basidiomycota</taxon>
        <taxon>Agaricomycotina</taxon>
        <taxon>Agaricomycetes</taxon>
        <taxon>Agaricomycetidae</taxon>
        <taxon>Agaricales</taxon>
        <taxon>Marasmiineae</taxon>
        <taxon>Mycenaceae</taxon>
        <taxon>Mycena</taxon>
    </lineage>
</organism>
<sequence length="310" mass="33655">MDGTDAVVYSRLSPTLALVAGLGKSLLPVFIYDYFLILEAEITHIWVPGHKRASAWFLFVRYFTLFSNITMALTTFGTFTPEELVVGCTLILRVYAMYSFNKRILACLLTMGLVTLGVGVWSVLPAGPPITGITLLPDCQIPESHTQLACDTMILGLTVYRAFQTTRGALAVPGSLFQVMMRDGAMYFSSHPSGPNRTIADRASGHLSVYGWFSKATVTLCKPPCTGTKAGITRTVPDNFPEFKCNVDGAVNFLRPTPPTWANTRKPATPPIKCHRRRLAGLSGMLGVHLQGMGLGKFGGCDGSGNLRNL</sequence>
<evidence type="ECO:0000313" key="3">
    <source>
        <dbReference type="EMBL" id="KAJ7698272.1"/>
    </source>
</evidence>
<feature type="transmembrane region" description="Helical" evidence="1">
    <location>
        <begin position="56"/>
        <end position="78"/>
    </location>
</feature>
<keyword evidence="1" id="KW-1133">Transmembrane helix</keyword>
<reference evidence="3" key="1">
    <citation type="submission" date="2023-03" db="EMBL/GenBank/DDBJ databases">
        <title>Massive genome expansion in bonnet fungi (Mycena s.s.) driven by repeated elements and novel gene families across ecological guilds.</title>
        <authorList>
            <consortium name="Lawrence Berkeley National Laboratory"/>
            <person name="Harder C.B."/>
            <person name="Miyauchi S."/>
            <person name="Viragh M."/>
            <person name="Kuo A."/>
            <person name="Thoen E."/>
            <person name="Andreopoulos B."/>
            <person name="Lu D."/>
            <person name="Skrede I."/>
            <person name="Drula E."/>
            <person name="Henrissat B."/>
            <person name="Morin E."/>
            <person name="Kohler A."/>
            <person name="Barry K."/>
            <person name="LaButti K."/>
            <person name="Morin E."/>
            <person name="Salamov A."/>
            <person name="Lipzen A."/>
            <person name="Mereny Z."/>
            <person name="Hegedus B."/>
            <person name="Baldrian P."/>
            <person name="Stursova M."/>
            <person name="Weitz H."/>
            <person name="Taylor A."/>
            <person name="Grigoriev I.V."/>
            <person name="Nagy L.G."/>
            <person name="Martin F."/>
            <person name="Kauserud H."/>
        </authorList>
    </citation>
    <scope>NUCLEOTIDE SEQUENCE</scope>
    <source>
        <strain evidence="3">CBHHK067</strain>
    </source>
</reference>
<dbReference type="Proteomes" id="UP001221757">
    <property type="component" value="Unassembled WGS sequence"/>
</dbReference>
<evidence type="ECO:0000313" key="4">
    <source>
        <dbReference type="Proteomes" id="UP001221757"/>
    </source>
</evidence>